<protein>
    <submittedName>
        <fullName evidence="1">Uncharacterized protein</fullName>
    </submittedName>
</protein>
<evidence type="ECO:0000313" key="2">
    <source>
        <dbReference type="Proteomes" id="UP000254589"/>
    </source>
</evidence>
<dbReference type="EMBL" id="UGSJ01000001">
    <property type="protein sequence ID" value="SUA93229.1"/>
    <property type="molecule type" value="Genomic_DNA"/>
</dbReference>
<accession>A0AAJ5D2Y9</accession>
<dbReference type="AlphaFoldDB" id="A0AAJ5D2Y9"/>
<gene>
    <name evidence="1" type="ORF">NCTC13159_04787</name>
</gene>
<comment type="caution">
    <text evidence="1">The sequence shown here is derived from an EMBL/GenBank/DDBJ whole genome shotgun (WGS) entry which is preliminary data.</text>
</comment>
<organism evidence="1 2">
    <name type="scientific">Pandoraea pulmonicola</name>
    <dbReference type="NCBI Taxonomy" id="93221"/>
    <lineage>
        <taxon>Bacteria</taxon>
        <taxon>Pseudomonadati</taxon>
        <taxon>Pseudomonadota</taxon>
        <taxon>Betaproteobacteria</taxon>
        <taxon>Burkholderiales</taxon>
        <taxon>Burkholderiaceae</taxon>
        <taxon>Pandoraea</taxon>
    </lineage>
</organism>
<dbReference type="RefSeq" id="WP_147284642.1">
    <property type="nucleotide sequence ID" value="NZ_CP010310.2"/>
</dbReference>
<sequence length="131" mass="14457">MPYATIQTTGGYLYLNSNGGAVLSILPYRWRLTDYDPASTFFSYVWANDQAVVCDGQLLSETGRAPFTVSPNVPTPLTFEYAGSVPEGPVYVIRAQGLGIYQKNCVTPFQDGKVWFYDGNLNIVWGVKIAD</sequence>
<evidence type="ECO:0000313" key="1">
    <source>
        <dbReference type="EMBL" id="SUA93229.1"/>
    </source>
</evidence>
<name>A0AAJ5D2Y9_PANPU</name>
<proteinExistence type="predicted"/>
<reference evidence="1 2" key="1">
    <citation type="submission" date="2018-06" db="EMBL/GenBank/DDBJ databases">
        <authorList>
            <consortium name="Pathogen Informatics"/>
            <person name="Doyle S."/>
        </authorList>
    </citation>
    <scope>NUCLEOTIDE SEQUENCE [LARGE SCALE GENOMIC DNA]</scope>
    <source>
        <strain evidence="1 2">NCTC13159</strain>
    </source>
</reference>
<dbReference type="Proteomes" id="UP000254589">
    <property type="component" value="Unassembled WGS sequence"/>
</dbReference>